<dbReference type="GO" id="GO:0016460">
    <property type="term" value="C:myosin II complex"/>
    <property type="evidence" value="ECO:0007669"/>
    <property type="project" value="TreeGrafter"/>
</dbReference>
<dbReference type="Gene3D" id="1.10.238.10">
    <property type="entry name" value="EF-hand"/>
    <property type="match status" value="1"/>
</dbReference>
<evidence type="ECO:0000256" key="1">
    <source>
        <dbReference type="ARBA" id="ARBA00022737"/>
    </source>
</evidence>
<dbReference type="EMBL" id="CAJOBZ010000062">
    <property type="protein sequence ID" value="CAF4930997.1"/>
    <property type="molecule type" value="Genomic_DNA"/>
</dbReference>
<dbReference type="Proteomes" id="UP000663880">
    <property type="component" value="Unassembled WGS sequence"/>
</dbReference>
<dbReference type="InterPro" id="IPR011992">
    <property type="entry name" value="EF-hand-dom_pair"/>
</dbReference>
<dbReference type="AlphaFoldDB" id="A0A821WU71"/>
<feature type="domain" description="EF-hand" evidence="3">
    <location>
        <begin position="106"/>
        <end position="141"/>
    </location>
</feature>
<evidence type="ECO:0000259" key="3">
    <source>
        <dbReference type="PROSITE" id="PS50222"/>
    </source>
</evidence>
<dbReference type="PROSITE" id="PS50222">
    <property type="entry name" value="EF_HAND_2"/>
    <property type="match status" value="1"/>
</dbReference>
<organism evidence="4 5">
    <name type="scientific">Pieris macdunnoughi</name>
    <dbReference type="NCBI Taxonomy" id="345717"/>
    <lineage>
        <taxon>Eukaryota</taxon>
        <taxon>Metazoa</taxon>
        <taxon>Ecdysozoa</taxon>
        <taxon>Arthropoda</taxon>
        <taxon>Hexapoda</taxon>
        <taxon>Insecta</taxon>
        <taxon>Pterygota</taxon>
        <taxon>Neoptera</taxon>
        <taxon>Endopterygota</taxon>
        <taxon>Lepidoptera</taxon>
        <taxon>Glossata</taxon>
        <taxon>Ditrysia</taxon>
        <taxon>Papilionoidea</taxon>
        <taxon>Pieridae</taxon>
        <taxon>Pierinae</taxon>
        <taxon>Pieris</taxon>
    </lineage>
</organism>
<evidence type="ECO:0000256" key="2">
    <source>
        <dbReference type="SAM" id="MobiDB-lite"/>
    </source>
</evidence>
<dbReference type="InterPro" id="IPR002048">
    <property type="entry name" value="EF_hand_dom"/>
</dbReference>
<dbReference type="InterPro" id="IPR050230">
    <property type="entry name" value="CALM/Myosin/TropC-like"/>
</dbReference>
<proteinExistence type="predicted"/>
<protein>
    <recommendedName>
        <fullName evidence="3">EF-hand domain-containing protein</fullName>
    </recommendedName>
</protein>
<evidence type="ECO:0000313" key="4">
    <source>
        <dbReference type="EMBL" id="CAF4930997.1"/>
    </source>
</evidence>
<dbReference type="SUPFAM" id="SSF47473">
    <property type="entry name" value="EF-hand"/>
    <property type="match status" value="1"/>
</dbReference>
<feature type="region of interest" description="Disordered" evidence="2">
    <location>
        <begin position="209"/>
        <end position="242"/>
    </location>
</feature>
<dbReference type="FunFam" id="1.10.238.10:FF:000003">
    <property type="entry name" value="Calmodulin A"/>
    <property type="match status" value="1"/>
</dbReference>
<keyword evidence="1" id="KW-0677">Repeat</keyword>
<comment type="caution">
    <text evidence="4">The sequence shown here is derived from an EMBL/GenBank/DDBJ whole genome shotgun (WGS) entry which is preliminary data.</text>
</comment>
<gene>
    <name evidence="4" type="ORF">PMACD_LOCUS13863</name>
</gene>
<keyword evidence="5" id="KW-1185">Reference proteome</keyword>
<dbReference type="OrthoDB" id="5975176at2759"/>
<accession>A0A821WU71</accession>
<reference evidence="4" key="1">
    <citation type="submission" date="2021-02" db="EMBL/GenBank/DDBJ databases">
        <authorList>
            <person name="Steward A R."/>
        </authorList>
    </citation>
    <scope>NUCLEOTIDE SEQUENCE</scope>
</reference>
<evidence type="ECO:0000313" key="5">
    <source>
        <dbReference type="Proteomes" id="UP000663880"/>
    </source>
</evidence>
<dbReference type="PANTHER" id="PTHR23048">
    <property type="entry name" value="MYOSIN LIGHT CHAIN 1, 3"/>
    <property type="match status" value="1"/>
</dbReference>
<name>A0A821WU71_9NEOP</name>
<sequence>MAFDAFDPLQNVTVNFTEDQLLEIKEWFDVTAKPRLTINEGNPINVVTIEEFRDFLGKKKYHRRSFHYPSYGEIMEEAEKLKAGITRMLMYDQVVYMLNQWTMLPDLKHEVQLAFKVFDTENRDFLDIEELKMIVTGYGDVFNESETIEMLRDANVSGNGNVFYNNFVDSLFSLAPELKEIKAEYLYEDPEEDPSVPPEPVIETIVATPTQNITEVAQSPPGEAAQPAPQNPSTDKKKEKKK</sequence>
<dbReference type="GO" id="GO:0005509">
    <property type="term" value="F:calcium ion binding"/>
    <property type="evidence" value="ECO:0007669"/>
    <property type="project" value="InterPro"/>
</dbReference>
<dbReference type="PANTHER" id="PTHR23048:SF0">
    <property type="entry name" value="CALMODULIN LIKE 3"/>
    <property type="match status" value="1"/>
</dbReference>